<dbReference type="PANTHER" id="PTHR12916:SF14">
    <property type="entry name" value="CRUMBS 1, CELL POLARITY COMPLEX COMPONENT"/>
    <property type="match status" value="1"/>
</dbReference>
<keyword evidence="14" id="KW-0914">Notch signaling pathway</keyword>
<feature type="disulfide bond" evidence="21">
    <location>
        <begin position="291"/>
        <end position="300"/>
    </location>
</feature>
<evidence type="ECO:0000259" key="26">
    <source>
        <dbReference type="PROSITE" id="PS50026"/>
    </source>
</evidence>
<feature type="domain" description="EGF-like" evidence="26">
    <location>
        <begin position="112"/>
        <end position="149"/>
    </location>
</feature>
<dbReference type="GO" id="GO:0005911">
    <property type="term" value="C:cell-cell junction"/>
    <property type="evidence" value="ECO:0007669"/>
    <property type="project" value="UniProtKB-ARBA"/>
</dbReference>
<keyword evidence="19" id="KW-0966">Cell projection</keyword>
<evidence type="ECO:0000259" key="25">
    <source>
        <dbReference type="PROSITE" id="PS50025"/>
    </source>
</evidence>
<keyword evidence="10 23" id="KW-0812">Transmembrane</keyword>
<dbReference type="FunFam" id="2.10.25.10:FF:000425">
    <property type="entry name" value="Eyes shut homolog"/>
    <property type="match status" value="1"/>
</dbReference>
<evidence type="ECO:0000256" key="8">
    <source>
        <dbReference type="ARBA" id="ARBA00022525"/>
    </source>
</evidence>
<dbReference type="FunFam" id="2.60.120.200:FF:000081">
    <property type="entry name" value="Crumbs 1, cell polarity complex component"/>
    <property type="match status" value="1"/>
</dbReference>
<feature type="domain" description="EGF-like" evidence="26">
    <location>
        <begin position="744"/>
        <end position="780"/>
    </location>
</feature>
<evidence type="ECO:0000256" key="3">
    <source>
        <dbReference type="ARBA" id="ARBA00004496"/>
    </source>
</evidence>
<dbReference type="Gene3D" id="2.60.120.200">
    <property type="match status" value="3"/>
</dbReference>
<feature type="domain" description="EGF-like" evidence="26">
    <location>
        <begin position="227"/>
        <end position="263"/>
    </location>
</feature>
<dbReference type="GeneID" id="115472872"/>
<feature type="domain" description="EGF-like" evidence="26">
    <location>
        <begin position="1202"/>
        <end position="1238"/>
    </location>
</feature>
<dbReference type="SUPFAM" id="SSF57184">
    <property type="entry name" value="Growth factor receptor domain"/>
    <property type="match status" value="2"/>
</dbReference>
<evidence type="ECO:0000256" key="14">
    <source>
        <dbReference type="ARBA" id="ARBA00022976"/>
    </source>
</evidence>
<dbReference type="InterPro" id="IPR013320">
    <property type="entry name" value="ConA-like_dom_sf"/>
</dbReference>
<dbReference type="GO" id="GO:0007219">
    <property type="term" value="P:Notch signaling pathway"/>
    <property type="evidence" value="ECO:0007669"/>
    <property type="project" value="UniProtKB-KW"/>
</dbReference>
<feature type="chain" id="PRO_5027688363" evidence="24">
    <location>
        <begin position="29"/>
        <end position="1467"/>
    </location>
</feature>
<dbReference type="GO" id="GO:0032991">
    <property type="term" value="C:protein-containing complex"/>
    <property type="evidence" value="ECO:0007669"/>
    <property type="project" value="UniProtKB-ARBA"/>
</dbReference>
<feature type="disulfide bond" evidence="21">
    <location>
        <begin position="1382"/>
        <end position="1391"/>
    </location>
</feature>
<keyword evidence="17 21" id="KW-1015">Disulfide bond</keyword>
<keyword evidence="5" id="KW-0217">Developmental protein</keyword>
<evidence type="ECO:0000256" key="23">
    <source>
        <dbReference type="SAM" id="Phobius"/>
    </source>
</evidence>
<feature type="disulfide bond" evidence="22">
    <location>
        <begin position="715"/>
        <end position="742"/>
    </location>
</feature>
<evidence type="ECO:0000256" key="22">
    <source>
        <dbReference type="PROSITE-ProRule" id="PRU00122"/>
    </source>
</evidence>
<keyword evidence="13" id="KW-0106">Calcium</keyword>
<dbReference type="GO" id="GO:0007163">
    <property type="term" value="P:establishment or maintenance of cell polarity"/>
    <property type="evidence" value="ECO:0007669"/>
    <property type="project" value="UniProtKB-ARBA"/>
</dbReference>
<feature type="disulfide bond" evidence="21">
    <location>
        <begin position="215"/>
        <end position="224"/>
    </location>
</feature>
<dbReference type="FunFam" id="2.10.25.10:FF:000143">
    <property type="entry name" value="Protein crumbs 1"/>
    <property type="match status" value="1"/>
</dbReference>
<dbReference type="GO" id="GO:0016324">
    <property type="term" value="C:apical plasma membrane"/>
    <property type="evidence" value="ECO:0007669"/>
    <property type="project" value="UniProtKB-SubCell"/>
</dbReference>
<evidence type="ECO:0000256" key="20">
    <source>
        <dbReference type="ARBA" id="ARBA00060989"/>
    </source>
</evidence>
<keyword evidence="27" id="KW-1185">Reference proteome</keyword>
<dbReference type="InterPro" id="IPR009030">
    <property type="entry name" value="Growth_fac_rcpt_cys_sf"/>
</dbReference>
<dbReference type="PANTHER" id="PTHR12916">
    <property type="entry name" value="CYTOCHROME C OXIDASE POLYPEPTIDE VIC-2"/>
    <property type="match status" value="1"/>
</dbReference>
<feature type="domain" description="EGF-like" evidence="26">
    <location>
        <begin position="964"/>
        <end position="1000"/>
    </location>
</feature>
<feature type="domain" description="EGF-like" evidence="26">
    <location>
        <begin position="31"/>
        <end position="70"/>
    </location>
</feature>
<dbReference type="Proteomes" id="UP000515156">
    <property type="component" value="Chromosome 6"/>
</dbReference>
<evidence type="ECO:0000256" key="11">
    <source>
        <dbReference type="ARBA" id="ARBA00022729"/>
    </source>
</evidence>
<dbReference type="CDD" id="cd00110">
    <property type="entry name" value="LamG"/>
    <property type="match status" value="3"/>
</dbReference>
<dbReference type="InterPro" id="IPR000742">
    <property type="entry name" value="EGF"/>
</dbReference>
<keyword evidence="15 23" id="KW-1133">Transmembrane helix</keyword>
<feature type="disulfide bond" evidence="21">
    <location>
        <begin position="81"/>
        <end position="98"/>
    </location>
</feature>
<feature type="domain" description="EGF-like" evidence="26">
    <location>
        <begin position="265"/>
        <end position="301"/>
    </location>
</feature>
<dbReference type="FunFam" id="2.10.25.10:FF:000146">
    <property type="entry name" value="Putative neurogenic locus notch"/>
    <property type="match status" value="1"/>
</dbReference>
<feature type="disulfide bond" evidence="21">
    <location>
        <begin position="139"/>
        <end position="148"/>
    </location>
</feature>
<evidence type="ECO:0000256" key="15">
    <source>
        <dbReference type="ARBA" id="ARBA00022989"/>
    </source>
</evidence>
<gene>
    <name evidence="28" type="primary">CRB2</name>
</gene>
<evidence type="ECO:0000256" key="13">
    <source>
        <dbReference type="ARBA" id="ARBA00022837"/>
    </source>
</evidence>
<dbReference type="InterPro" id="IPR001881">
    <property type="entry name" value="EGF-like_Ca-bd_dom"/>
</dbReference>
<feature type="domain" description="EGF-like" evidence="26">
    <location>
        <begin position="476"/>
        <end position="518"/>
    </location>
</feature>
<dbReference type="InParanoid" id="A0A6P7YE36"/>
<dbReference type="SMART" id="SM00181">
    <property type="entry name" value="EGF"/>
    <property type="match status" value="20"/>
</dbReference>
<evidence type="ECO:0000256" key="21">
    <source>
        <dbReference type="PROSITE-ProRule" id="PRU00076"/>
    </source>
</evidence>
<evidence type="ECO:0000256" key="7">
    <source>
        <dbReference type="ARBA" id="ARBA00022490"/>
    </source>
</evidence>
<feature type="domain" description="EGF-like" evidence="26">
    <location>
        <begin position="520"/>
        <end position="560"/>
    </location>
</feature>
<feature type="domain" description="EGF-like" evidence="26">
    <location>
        <begin position="438"/>
        <end position="474"/>
    </location>
</feature>
<dbReference type="KEGG" id="muo:115472872"/>
<feature type="disulfide bond" evidence="21">
    <location>
        <begin position="1228"/>
        <end position="1237"/>
    </location>
</feature>
<dbReference type="FunCoup" id="A0A6P7YE36">
    <property type="interactions" value="150"/>
</dbReference>
<dbReference type="OrthoDB" id="283575at2759"/>
<dbReference type="Pfam" id="PF02210">
    <property type="entry name" value="Laminin_G_2"/>
    <property type="match status" value="3"/>
</dbReference>
<dbReference type="GO" id="GO:0043005">
    <property type="term" value="C:neuron projection"/>
    <property type="evidence" value="ECO:0007669"/>
    <property type="project" value="UniProtKB-ARBA"/>
</dbReference>
<evidence type="ECO:0000256" key="1">
    <source>
        <dbReference type="ARBA" id="ARBA00004247"/>
    </source>
</evidence>
<dbReference type="Pfam" id="PF12661">
    <property type="entry name" value="hEGF"/>
    <property type="match status" value="3"/>
</dbReference>
<keyword evidence="18" id="KW-0325">Glycoprotein</keyword>
<dbReference type="SUPFAM" id="SSF49899">
    <property type="entry name" value="Concanavalin A-like lectins/glucanases"/>
    <property type="match status" value="3"/>
</dbReference>
<dbReference type="InterPro" id="IPR018097">
    <property type="entry name" value="EGF_Ca-bd_CS"/>
</dbReference>
<dbReference type="CTD" id="286204"/>
<dbReference type="InterPro" id="IPR000152">
    <property type="entry name" value="EGF-type_Asp/Asn_hydroxyl_site"/>
</dbReference>
<dbReference type="PROSITE" id="PS01187">
    <property type="entry name" value="EGF_CA"/>
    <property type="match status" value="6"/>
</dbReference>
<evidence type="ECO:0000256" key="16">
    <source>
        <dbReference type="ARBA" id="ARBA00023136"/>
    </source>
</evidence>
<evidence type="ECO:0000256" key="6">
    <source>
        <dbReference type="ARBA" id="ARBA00022475"/>
    </source>
</evidence>
<evidence type="ECO:0000256" key="17">
    <source>
        <dbReference type="ARBA" id="ARBA00023157"/>
    </source>
</evidence>
<dbReference type="SUPFAM" id="SSF57196">
    <property type="entry name" value="EGF/Laminin"/>
    <property type="match status" value="12"/>
</dbReference>
<evidence type="ECO:0000256" key="10">
    <source>
        <dbReference type="ARBA" id="ARBA00022692"/>
    </source>
</evidence>
<feature type="domain" description="EGF-like" evidence="26">
    <location>
        <begin position="380"/>
        <end position="436"/>
    </location>
</feature>
<dbReference type="FunFam" id="2.10.25.10:FF:000123">
    <property type="entry name" value="Crumbs homolog 1 (Drosophila)"/>
    <property type="match status" value="2"/>
</dbReference>
<feature type="disulfide bond" evidence="21">
    <location>
        <begin position="990"/>
        <end position="999"/>
    </location>
</feature>
<dbReference type="FunFam" id="2.10.25.10:FF:000117">
    <property type="entry name" value="Delta-like protein"/>
    <property type="match status" value="1"/>
</dbReference>
<evidence type="ECO:0000256" key="2">
    <source>
        <dbReference type="ARBA" id="ARBA00004316"/>
    </source>
</evidence>
<reference evidence="28" key="1">
    <citation type="submission" date="2025-08" db="UniProtKB">
        <authorList>
            <consortium name="RefSeq"/>
        </authorList>
    </citation>
    <scope>IDENTIFICATION</scope>
</reference>
<protein>
    <submittedName>
        <fullName evidence="28">Protein crumbs homolog 2</fullName>
    </submittedName>
</protein>
<dbReference type="GO" id="GO:0005576">
    <property type="term" value="C:extracellular region"/>
    <property type="evidence" value="ECO:0007669"/>
    <property type="project" value="UniProtKB-SubCell"/>
</dbReference>
<keyword evidence="11 24" id="KW-0732">Signal</keyword>
<keyword evidence="8" id="KW-0964">Secreted</keyword>
<comment type="caution">
    <text evidence="21">Lacks conserved residue(s) required for the propagation of feature annotation.</text>
</comment>
<feature type="disulfide bond" evidence="21">
    <location>
        <begin position="426"/>
        <end position="435"/>
    </location>
</feature>
<feature type="domain" description="EGF-like" evidence="26">
    <location>
        <begin position="1356"/>
        <end position="1392"/>
    </location>
</feature>
<dbReference type="SMART" id="SM00282">
    <property type="entry name" value="LamG"/>
    <property type="match status" value="3"/>
</dbReference>
<evidence type="ECO:0000256" key="18">
    <source>
        <dbReference type="ARBA" id="ARBA00023180"/>
    </source>
</evidence>
<evidence type="ECO:0000313" key="28">
    <source>
        <dbReference type="RefSeq" id="XP_030063211.1"/>
    </source>
</evidence>
<dbReference type="PROSITE" id="PS01186">
    <property type="entry name" value="EGF_2"/>
    <property type="match status" value="13"/>
</dbReference>
<feature type="transmembrane region" description="Helical" evidence="23">
    <location>
        <begin position="1400"/>
        <end position="1428"/>
    </location>
</feature>
<sequence length="1467" mass="160974">MGIKRENTGLYNTVTLLLLSLFIWGALCSDQISNCSSGPCQNGASCMDSENGYKCSCSRTPPMYIGTNCDLLYDACTLETCPFNRTCSSTPGSLDYECLCPPGFTGADCSVNINECDSNPCRHPSAKCIDRVSGYLCRCETGSSTEACQMEMPACLSNPCQNNATCIEEMGNYTCSCDPGFRGAQCEENIDECASSPCQNGAICIDKVNEYNCFCVPGFQGFQCDIDINECASRPCKHNGTCSNEMDHYVCTCVMGYTGLNCETEIDECESDPCHNAGTCNDHVGFYTCTCPVGYEGTHCEVDIDECESQPCENGGNCKDLINKYQCDCSDTGFTGKNCEIDILECASGPCLNNATCVEGVKNYTCVCWPGYTGEQCGIDKDECIAGPCQNGAECLERSNQAYYGALPEFSSKFSYMEAAGYLCRCQPGFTGENCSSNIDECGSHPCQNGGSCEDLINGFHCHCALGFTGVSCEININECENNVCENGATCEDGIADYTCHCPPMDQKGNVWGGKNCSVKLTGCQGHLCQNKALCIPTYEKETHGYKCQCQPGFYDDTCTTSTTFSFTSTGHAPFYLLVNRSENNEDVRLAIRFRTTLSNVLLLYRGSEDEYLYLELYNGFVHTSLKRNGTTFSLQIHQQRVDDGHWYRVQVVLSRFLDLMLWHENCSYGICTKSLPVDEENKPVLDSFATVYIGSAEEDVLLNKTASRQNFIGCMEDLQIDSTMILLQNLSHTGHMIELGCIRTEWCHPNPCHHGGICIDLWTRFWCDCIRPYDGPLCLHEYTAGTFSMEGTSSLATFSMIDNPGTNFNVSGFIRTLQPSGLVMQIGNETTPCLTLFLKNGRLHITILSAKTLAFSENFADGRWHLFNIHFSGSLVNITHLDKYFELGQLPSVTLAAGYNIYIGGLPHGSTMDGWGGYFKGCLKDMRLNHHKMEFFPLQITNYSLPQEVYAGQTSNIAQHCLSDDTCISKPCKNEGICNVTWNDFYCHCPANFTGKTCEERVWCESYLCPEFTTCKNVPGGYVCLANATFQSSAAVKYILNTTRTQDLTTVALDFRTRDTSAVLLQATKGMDSLQIGIQDSFFFINIRSGNSLEGASLLSDTEVSDALWHRLVLFMEDPTAVSSRWLAQLDSSRNRTMQGYAGSLNFLHDEVLLNLAENFTGCLGEVSIGGIILPFTESQLFPQQEQFIRYSGALQLGCSGADVCSSSPCLNNGVCQDLFNSFRCACKAGWEGPRCEANLNECQSVPCVHGDCIDLVANYQCTCYSGYTGRDCNTNVDDCQQHQCLNGGTCIDGINTYSCSCTAQYSGPRCEWSYPPEVCGKNFTCLNDGRCASGIWGANCSCKAGFTGKICQINIDDCESNPCLNGGTCQDLVNRYKCICNANFTGGHCEKGRPGGLFPFPLIGVAVPVACACVLLLVIGLIFMVLSARKRRQSEGTYSPSQQEVAGARLEMDSVLKVPPEERLI</sequence>
<evidence type="ECO:0000313" key="27">
    <source>
        <dbReference type="Proteomes" id="UP000515156"/>
    </source>
</evidence>
<dbReference type="PROSITE" id="PS00022">
    <property type="entry name" value="EGF_1"/>
    <property type="match status" value="15"/>
</dbReference>
<feature type="disulfide bond" evidence="21">
    <location>
        <begin position="1265"/>
        <end position="1274"/>
    </location>
</feature>
<feature type="domain" description="EGF-like" evidence="26">
    <location>
        <begin position="303"/>
        <end position="340"/>
    </location>
</feature>
<name>A0A6P7YE36_9AMPH</name>
<dbReference type="FunFam" id="2.10.25.10:FF:000208">
    <property type="entry name" value="Crumbs 2, cell polarity complex component"/>
    <property type="match status" value="1"/>
</dbReference>
<keyword evidence="16 23" id="KW-0472">Membrane</keyword>
<dbReference type="FunFam" id="2.10.25.10:FF:000508">
    <property type="entry name" value="Eyes shut homolog"/>
    <property type="match status" value="1"/>
</dbReference>
<dbReference type="GO" id="GO:0005509">
    <property type="term" value="F:calcium ion binding"/>
    <property type="evidence" value="ECO:0007669"/>
    <property type="project" value="InterPro"/>
</dbReference>
<feature type="disulfide bond" evidence="21">
    <location>
        <begin position="464"/>
        <end position="473"/>
    </location>
</feature>
<evidence type="ECO:0000256" key="9">
    <source>
        <dbReference type="ARBA" id="ARBA00022536"/>
    </source>
</evidence>
<dbReference type="GO" id="GO:0005737">
    <property type="term" value="C:cytoplasm"/>
    <property type="evidence" value="ECO:0007669"/>
    <property type="project" value="UniProtKB-SubCell"/>
</dbReference>
<feature type="disulfide bond" evidence="21">
    <location>
        <begin position="177"/>
        <end position="186"/>
    </location>
</feature>
<comment type="similarity">
    <text evidence="20">Belongs to the Crumbs protein family.</text>
</comment>
<proteinExistence type="inferred from homology"/>
<dbReference type="FunFam" id="2.10.25.10:FF:000575">
    <property type="entry name" value="Crumbs, isoform C"/>
    <property type="match status" value="1"/>
</dbReference>
<feature type="disulfide bond" evidence="21">
    <location>
        <begin position="1344"/>
        <end position="1353"/>
    </location>
</feature>
<keyword evidence="12" id="KW-0677">Repeat</keyword>
<dbReference type="InterPro" id="IPR001791">
    <property type="entry name" value="Laminin_G"/>
</dbReference>
<feature type="disulfide bond" evidence="21">
    <location>
        <begin position="368"/>
        <end position="377"/>
    </location>
</feature>
<evidence type="ECO:0000256" key="4">
    <source>
        <dbReference type="ARBA" id="ARBA00004613"/>
    </source>
</evidence>
<feature type="disulfide bond" evidence="21">
    <location>
        <begin position="1244"/>
        <end position="1254"/>
    </location>
</feature>
<comment type="subcellular location">
    <subcellularLocation>
        <location evidence="1">Apical cell membrane</location>
        <topology evidence="1">Single-pass type I membrane protein</topology>
    </subcellularLocation>
    <subcellularLocation>
        <location evidence="2">Cell projection</location>
    </subcellularLocation>
    <subcellularLocation>
        <location evidence="3">Cytoplasm</location>
    </subcellularLocation>
    <subcellularLocation>
        <location evidence="4">Secreted</location>
    </subcellularLocation>
</comment>
<dbReference type="FunFam" id="2.10.25.10:FF:000391">
    <property type="entry name" value="Weary, isoform C"/>
    <property type="match status" value="1"/>
</dbReference>
<evidence type="ECO:0000256" key="5">
    <source>
        <dbReference type="ARBA" id="ARBA00022473"/>
    </source>
</evidence>
<feature type="domain" description="EGF-like" evidence="26">
    <location>
        <begin position="1277"/>
        <end position="1313"/>
    </location>
</feature>
<dbReference type="FunFam" id="2.10.25.10:FF:000004">
    <property type="entry name" value="Neurogenic locus notch 1"/>
    <property type="match status" value="1"/>
</dbReference>
<keyword evidence="6" id="KW-1003">Cell membrane</keyword>
<feature type="disulfide bond" evidence="21">
    <location>
        <begin position="550"/>
        <end position="559"/>
    </location>
</feature>
<feature type="domain" description="EGF-like" evidence="26">
    <location>
        <begin position="342"/>
        <end position="378"/>
    </location>
</feature>
<dbReference type="PROSITE" id="PS50026">
    <property type="entry name" value="EGF_3"/>
    <property type="match status" value="20"/>
</dbReference>
<dbReference type="PRINTS" id="PR00010">
    <property type="entry name" value="EGFBLOOD"/>
</dbReference>
<dbReference type="FunFam" id="2.10.25.10:FF:000282">
    <property type="entry name" value="Crumbs cell polarity complex component 2"/>
    <property type="match status" value="1"/>
</dbReference>
<feature type="domain" description="EGF-like" evidence="26">
    <location>
        <begin position="1240"/>
        <end position="1275"/>
    </location>
</feature>
<dbReference type="PROSITE" id="PS50025">
    <property type="entry name" value="LAM_G_DOMAIN"/>
    <property type="match status" value="3"/>
</dbReference>
<dbReference type="GO" id="GO:0007435">
    <property type="term" value="P:salivary gland morphogenesis"/>
    <property type="evidence" value="ECO:0007669"/>
    <property type="project" value="UniProtKB-ARBA"/>
</dbReference>
<dbReference type="PROSITE" id="PS00010">
    <property type="entry name" value="ASX_HYDROXYL"/>
    <property type="match status" value="13"/>
</dbReference>
<dbReference type="CDD" id="cd00054">
    <property type="entry name" value="EGF_CA"/>
    <property type="match status" value="14"/>
</dbReference>
<feature type="disulfide bond" evidence="21">
    <location>
        <begin position="770"/>
        <end position="779"/>
    </location>
</feature>
<dbReference type="Gene3D" id="2.10.25.10">
    <property type="entry name" value="Laminin"/>
    <property type="match status" value="20"/>
</dbReference>
<dbReference type="InterPro" id="IPR013032">
    <property type="entry name" value="EGF-like_CS"/>
</dbReference>
<feature type="domain" description="EGF-like" evidence="26">
    <location>
        <begin position="151"/>
        <end position="187"/>
    </location>
</feature>
<dbReference type="GO" id="GO:0048589">
    <property type="term" value="P:developmental growth"/>
    <property type="evidence" value="ECO:0007669"/>
    <property type="project" value="UniProtKB-ARBA"/>
</dbReference>
<feature type="signal peptide" evidence="24">
    <location>
        <begin position="1"/>
        <end position="28"/>
    </location>
</feature>
<feature type="domain" description="EGF-like" evidence="26">
    <location>
        <begin position="1317"/>
        <end position="1354"/>
    </location>
</feature>
<evidence type="ECO:0000256" key="19">
    <source>
        <dbReference type="ARBA" id="ARBA00023273"/>
    </source>
</evidence>
<feature type="domain" description="EGF-like" evidence="26">
    <location>
        <begin position="189"/>
        <end position="225"/>
    </location>
</feature>
<dbReference type="Pfam" id="PF00008">
    <property type="entry name" value="EGF"/>
    <property type="match status" value="13"/>
</dbReference>
<keyword evidence="9 21" id="KW-0245">EGF-like domain</keyword>
<organism evidence="27 28">
    <name type="scientific">Microcaecilia unicolor</name>
    <dbReference type="NCBI Taxonomy" id="1415580"/>
    <lineage>
        <taxon>Eukaryota</taxon>
        <taxon>Metazoa</taxon>
        <taxon>Chordata</taxon>
        <taxon>Craniata</taxon>
        <taxon>Vertebrata</taxon>
        <taxon>Euteleostomi</taxon>
        <taxon>Amphibia</taxon>
        <taxon>Gymnophiona</taxon>
        <taxon>Siphonopidae</taxon>
        <taxon>Microcaecilia</taxon>
    </lineage>
</organism>
<feature type="domain" description="Laminin G" evidence="25">
    <location>
        <begin position="786"/>
        <end position="962"/>
    </location>
</feature>
<dbReference type="FunFam" id="2.10.25.10:FF:000309">
    <property type="entry name" value="Uncharacterized protein, isoform A"/>
    <property type="match status" value="1"/>
</dbReference>
<evidence type="ECO:0000256" key="24">
    <source>
        <dbReference type="SAM" id="SignalP"/>
    </source>
</evidence>
<accession>A0A6P7YE36</accession>
<dbReference type="FunFam" id="2.60.120.200:FF:000130">
    <property type="entry name" value="Crumbs 2, cell polarity complex component"/>
    <property type="match status" value="1"/>
</dbReference>
<evidence type="ECO:0000256" key="12">
    <source>
        <dbReference type="ARBA" id="ARBA00022737"/>
    </source>
</evidence>
<feature type="disulfide bond" evidence="21">
    <location>
        <begin position="100"/>
        <end position="109"/>
    </location>
</feature>
<dbReference type="FunFam" id="2.10.25.10:FF:000039">
    <property type="entry name" value="Crumbs cell polarity complex component 1"/>
    <property type="match status" value="1"/>
</dbReference>
<feature type="disulfide bond" evidence="21">
    <location>
        <begin position="253"/>
        <end position="262"/>
    </location>
</feature>
<feature type="domain" description="Laminin G" evidence="25">
    <location>
        <begin position="1028"/>
        <end position="1200"/>
    </location>
</feature>
<keyword evidence="7" id="KW-0963">Cytoplasm</keyword>
<dbReference type="SMART" id="SM00179">
    <property type="entry name" value="EGF_CA"/>
    <property type="match status" value="20"/>
</dbReference>
<feature type="domain" description="Laminin G" evidence="25">
    <location>
        <begin position="562"/>
        <end position="742"/>
    </location>
</feature>
<dbReference type="RefSeq" id="XP_030063211.1">
    <property type="nucleotide sequence ID" value="XM_030207351.1"/>
</dbReference>
<feature type="domain" description="EGF-like" evidence="26">
    <location>
        <begin position="72"/>
        <end position="110"/>
    </location>
</feature>
<feature type="disulfide bond" evidence="21">
    <location>
        <begin position="1303"/>
        <end position="1312"/>
    </location>
</feature>